<keyword evidence="2" id="KW-1185">Reference proteome</keyword>
<reference evidence="1 2" key="1">
    <citation type="submission" date="2019-10" db="EMBL/GenBank/DDBJ databases">
        <title>Whole genome shotgun sequence of Streptomyces angustmyceticus NBRC 3934.</title>
        <authorList>
            <person name="Hosoyama A."/>
            <person name="Ichikawa N."/>
            <person name="Kimura A."/>
            <person name="Kitahashi Y."/>
            <person name="Komaki H."/>
            <person name="Uohara A."/>
        </authorList>
    </citation>
    <scope>NUCLEOTIDE SEQUENCE [LARGE SCALE GENOMIC DNA]</scope>
    <source>
        <strain evidence="1 2">NBRC 3934</strain>
    </source>
</reference>
<gene>
    <name evidence="1" type="ORF">San01_27560</name>
</gene>
<organism evidence="1 2">
    <name type="scientific">Streptomyces angustmyceticus</name>
    <dbReference type="NCBI Taxonomy" id="285578"/>
    <lineage>
        <taxon>Bacteria</taxon>
        <taxon>Bacillati</taxon>
        <taxon>Actinomycetota</taxon>
        <taxon>Actinomycetes</taxon>
        <taxon>Kitasatosporales</taxon>
        <taxon>Streptomycetaceae</taxon>
        <taxon>Streptomyces</taxon>
    </lineage>
</organism>
<evidence type="ECO:0000313" key="2">
    <source>
        <dbReference type="Proteomes" id="UP000325598"/>
    </source>
</evidence>
<dbReference type="AlphaFoldDB" id="A0A5J4LF41"/>
<proteinExistence type="predicted"/>
<sequence length="287" mass="31548">MPPVGYATVSSAVVPSALPPCNPDLVLFRLRLLADGGSPDLPAIRTDPTDDQLFWFRWITGHQITFLIWHLMGEILDRNAGRETPDRASLARLETYAYGYCAMLLYTGSCPIDLYQSLIRPRMQLQHRSFSGTWASDFVPVRGLFRGRGVARGDAPEAAGLARAVDVHKTIHDGIAALLVPEGRSLLQQTMKETVVRPSERTAILYDNFFMTLRAPVDADGITSQLLRRLDAVASDVAARGLYPRGDGGDERPEELRSTEVARCESRIGHILHEVGEAAATPAELLS</sequence>
<evidence type="ECO:0000313" key="1">
    <source>
        <dbReference type="EMBL" id="GES30269.1"/>
    </source>
</evidence>
<name>A0A5J4LF41_9ACTN</name>
<dbReference type="EMBL" id="BLAG01000008">
    <property type="protein sequence ID" value="GES30269.1"/>
    <property type="molecule type" value="Genomic_DNA"/>
</dbReference>
<evidence type="ECO:0008006" key="3">
    <source>
        <dbReference type="Google" id="ProtNLM"/>
    </source>
</evidence>
<dbReference type="Proteomes" id="UP000325598">
    <property type="component" value="Unassembled WGS sequence"/>
</dbReference>
<comment type="caution">
    <text evidence="1">The sequence shown here is derived from an EMBL/GenBank/DDBJ whole genome shotgun (WGS) entry which is preliminary data.</text>
</comment>
<protein>
    <recommendedName>
        <fullName evidence="3">L-tyrosine 3-hydroxylase</fullName>
    </recommendedName>
</protein>
<accession>A0A5J4LF41</accession>